<dbReference type="Proteomes" id="UP000504629">
    <property type="component" value="Unplaced"/>
</dbReference>
<keyword evidence="2" id="KW-0863">Zinc-finger</keyword>
<keyword evidence="1" id="KW-0479">Metal-binding</keyword>
<dbReference type="InterPro" id="IPR007588">
    <property type="entry name" value="Znf_FLYWCH"/>
</dbReference>
<dbReference type="GO" id="GO:0008270">
    <property type="term" value="F:zinc ion binding"/>
    <property type="evidence" value="ECO:0007669"/>
    <property type="project" value="UniProtKB-KW"/>
</dbReference>
<sequence>MINSYTFNQPSKTANTWTCSSRTSVQACKARVIKDAEIKYEIIKTNRGVHLLMIDSYTFNKTSRMANTWTCSSRMSQCCKAKLIIHGDTIKSCFLGHNHPPPHYMKTANGVYIKVV</sequence>
<dbReference type="Pfam" id="PF04500">
    <property type="entry name" value="FLYWCH"/>
    <property type="match status" value="1"/>
</dbReference>
<evidence type="ECO:0000313" key="6">
    <source>
        <dbReference type="RefSeq" id="XP_028026105.1"/>
    </source>
</evidence>
<dbReference type="GeneID" id="114239885"/>
<feature type="domain" description="FLYWCH-type" evidence="4">
    <location>
        <begin position="43"/>
        <end position="99"/>
    </location>
</feature>
<organism evidence="5 6">
    <name type="scientific">Bombyx mandarina</name>
    <name type="common">Wild silk moth</name>
    <name type="synonym">Wild silkworm</name>
    <dbReference type="NCBI Taxonomy" id="7092"/>
    <lineage>
        <taxon>Eukaryota</taxon>
        <taxon>Metazoa</taxon>
        <taxon>Ecdysozoa</taxon>
        <taxon>Arthropoda</taxon>
        <taxon>Hexapoda</taxon>
        <taxon>Insecta</taxon>
        <taxon>Pterygota</taxon>
        <taxon>Neoptera</taxon>
        <taxon>Endopterygota</taxon>
        <taxon>Lepidoptera</taxon>
        <taxon>Glossata</taxon>
        <taxon>Ditrysia</taxon>
        <taxon>Bombycoidea</taxon>
        <taxon>Bombycidae</taxon>
        <taxon>Bombycinae</taxon>
        <taxon>Bombyx</taxon>
    </lineage>
</organism>
<reference evidence="6" key="1">
    <citation type="submission" date="2025-08" db="UniProtKB">
        <authorList>
            <consortium name="RefSeq"/>
        </authorList>
    </citation>
    <scope>IDENTIFICATION</scope>
    <source>
        <tissue evidence="6">Silk gland</tissue>
    </source>
</reference>
<dbReference type="AlphaFoldDB" id="A0A6J2J9I2"/>
<name>A0A6J2J9I2_BOMMA</name>
<evidence type="ECO:0000313" key="5">
    <source>
        <dbReference type="Proteomes" id="UP000504629"/>
    </source>
</evidence>
<evidence type="ECO:0000259" key="4">
    <source>
        <dbReference type="Pfam" id="PF04500"/>
    </source>
</evidence>
<gene>
    <name evidence="6" type="primary">LOC114239885</name>
</gene>
<accession>A0A6J2J9I2</accession>
<evidence type="ECO:0000256" key="1">
    <source>
        <dbReference type="ARBA" id="ARBA00022723"/>
    </source>
</evidence>
<dbReference type="KEGG" id="bman:114239885"/>
<evidence type="ECO:0000256" key="2">
    <source>
        <dbReference type="ARBA" id="ARBA00022771"/>
    </source>
</evidence>
<evidence type="ECO:0000256" key="3">
    <source>
        <dbReference type="ARBA" id="ARBA00022833"/>
    </source>
</evidence>
<keyword evidence="3" id="KW-0862">Zinc</keyword>
<proteinExistence type="predicted"/>
<dbReference type="Gene3D" id="2.20.25.240">
    <property type="match status" value="1"/>
</dbReference>
<keyword evidence="5" id="KW-1185">Reference proteome</keyword>
<dbReference type="RefSeq" id="XP_028026105.1">
    <property type="nucleotide sequence ID" value="XM_028170304.1"/>
</dbReference>
<protein>
    <submittedName>
        <fullName evidence="6">Uncharacterized protein LOC114239885</fullName>
    </submittedName>
</protein>
<dbReference type="OrthoDB" id="7485060at2759"/>